<sequence length="91" mass="9322">MPKARGLQRARKGGGGGGGGGGEEEEEGEDGLPRGPATSLRRPASGASHCLALFIAGENQASTLRRVAGHCEAKERTSKSSTSQHPQRPSS</sequence>
<gene>
    <name evidence="2" type="ORF">PCOR1329_LOCUS12958</name>
</gene>
<evidence type="ECO:0000313" key="2">
    <source>
        <dbReference type="EMBL" id="CAK0806903.1"/>
    </source>
</evidence>
<feature type="compositionally biased region" description="Basic residues" evidence="1">
    <location>
        <begin position="1"/>
        <end position="12"/>
    </location>
</feature>
<accession>A0ABN9QPF6</accession>
<evidence type="ECO:0000313" key="3">
    <source>
        <dbReference type="Proteomes" id="UP001189429"/>
    </source>
</evidence>
<name>A0ABN9QPF6_9DINO</name>
<feature type="region of interest" description="Disordered" evidence="1">
    <location>
        <begin position="67"/>
        <end position="91"/>
    </location>
</feature>
<dbReference type="Proteomes" id="UP001189429">
    <property type="component" value="Unassembled WGS sequence"/>
</dbReference>
<feature type="compositionally biased region" description="Polar residues" evidence="1">
    <location>
        <begin position="79"/>
        <end position="91"/>
    </location>
</feature>
<keyword evidence="3" id="KW-1185">Reference proteome</keyword>
<organism evidence="2 3">
    <name type="scientific">Prorocentrum cordatum</name>
    <dbReference type="NCBI Taxonomy" id="2364126"/>
    <lineage>
        <taxon>Eukaryota</taxon>
        <taxon>Sar</taxon>
        <taxon>Alveolata</taxon>
        <taxon>Dinophyceae</taxon>
        <taxon>Prorocentrales</taxon>
        <taxon>Prorocentraceae</taxon>
        <taxon>Prorocentrum</taxon>
    </lineage>
</organism>
<reference evidence="2" key="1">
    <citation type="submission" date="2023-10" db="EMBL/GenBank/DDBJ databases">
        <authorList>
            <person name="Chen Y."/>
            <person name="Shah S."/>
            <person name="Dougan E. K."/>
            <person name="Thang M."/>
            <person name="Chan C."/>
        </authorList>
    </citation>
    <scope>NUCLEOTIDE SEQUENCE [LARGE SCALE GENOMIC DNA]</scope>
</reference>
<feature type="region of interest" description="Disordered" evidence="1">
    <location>
        <begin position="1"/>
        <end position="44"/>
    </location>
</feature>
<evidence type="ECO:0000256" key="1">
    <source>
        <dbReference type="SAM" id="MobiDB-lite"/>
    </source>
</evidence>
<proteinExistence type="predicted"/>
<dbReference type="EMBL" id="CAUYUJ010003803">
    <property type="protein sequence ID" value="CAK0806903.1"/>
    <property type="molecule type" value="Genomic_DNA"/>
</dbReference>
<protein>
    <submittedName>
        <fullName evidence="2">Uncharacterized protein</fullName>
    </submittedName>
</protein>
<feature type="compositionally biased region" description="Basic and acidic residues" evidence="1">
    <location>
        <begin position="69"/>
        <end position="78"/>
    </location>
</feature>
<comment type="caution">
    <text evidence="2">The sequence shown here is derived from an EMBL/GenBank/DDBJ whole genome shotgun (WGS) entry which is preliminary data.</text>
</comment>